<dbReference type="EMBL" id="LR130778">
    <property type="protein sequence ID" value="VDN48815.1"/>
    <property type="molecule type" value="Genomic_DNA"/>
</dbReference>
<sequence>MLRKFEKKYVEEQGNQSIRYHKIGWGLFIICSLFFLIAGIKAHDIYTIIGSLLFLVACFFFLVPLLK</sequence>
<feature type="transmembrane region" description="Helical" evidence="1">
    <location>
        <begin position="45"/>
        <end position="66"/>
    </location>
</feature>
<keyword evidence="3" id="KW-1185">Reference proteome</keyword>
<feature type="transmembrane region" description="Helical" evidence="1">
    <location>
        <begin position="20"/>
        <end position="39"/>
    </location>
</feature>
<name>A0A3P7P0V0_9FIRM</name>
<gene>
    <name evidence="2" type="ORF">PATL70BA_2905</name>
</gene>
<keyword evidence="1" id="KW-0472">Membrane</keyword>
<protein>
    <submittedName>
        <fullName evidence="2">Uncharacterized protein</fullName>
    </submittedName>
</protein>
<evidence type="ECO:0000313" key="3">
    <source>
        <dbReference type="Proteomes" id="UP000279029"/>
    </source>
</evidence>
<organism evidence="2 3">
    <name type="scientific">Petrocella atlantisensis</name>
    <dbReference type="NCBI Taxonomy" id="2173034"/>
    <lineage>
        <taxon>Bacteria</taxon>
        <taxon>Bacillati</taxon>
        <taxon>Bacillota</taxon>
        <taxon>Clostridia</taxon>
        <taxon>Lachnospirales</taxon>
        <taxon>Vallitaleaceae</taxon>
        <taxon>Petrocella</taxon>
    </lineage>
</organism>
<dbReference type="AlphaFoldDB" id="A0A3P7P0V0"/>
<dbReference type="Proteomes" id="UP000279029">
    <property type="component" value="Chromosome"/>
</dbReference>
<evidence type="ECO:0000256" key="1">
    <source>
        <dbReference type="SAM" id="Phobius"/>
    </source>
</evidence>
<reference evidence="2 3" key="1">
    <citation type="submission" date="2018-09" db="EMBL/GenBank/DDBJ databases">
        <authorList>
            <person name="Postec A."/>
        </authorList>
    </citation>
    <scope>NUCLEOTIDE SEQUENCE [LARGE SCALE GENOMIC DNA]</scope>
    <source>
        <strain evidence="2">70B-A</strain>
    </source>
</reference>
<keyword evidence="1" id="KW-1133">Transmembrane helix</keyword>
<proteinExistence type="predicted"/>
<accession>A0A3P7P0V0</accession>
<keyword evidence="1" id="KW-0812">Transmembrane</keyword>
<evidence type="ECO:0000313" key="2">
    <source>
        <dbReference type="EMBL" id="VDN48815.1"/>
    </source>
</evidence>
<dbReference type="KEGG" id="cbar:PATL70BA_2905"/>